<evidence type="ECO:0000259" key="1">
    <source>
        <dbReference type="Pfam" id="PF00248"/>
    </source>
</evidence>
<dbReference type="InterPro" id="IPR018170">
    <property type="entry name" value="Aldo/ket_reductase_CS"/>
</dbReference>
<dbReference type="PROSITE" id="PS00062">
    <property type="entry name" value="ALDOKETO_REDUCTASE_2"/>
    <property type="match status" value="1"/>
</dbReference>
<sequence>MVPSLPPIGLGTWENDDPTQCARSVRTAIELGYRHVDTAEHYGNESAVGDGIASADVPRDELFLATKVHPISGGMTHDDVLDEAEASMERLGVDYLDLLYVHWPVGEYEAGETLGAFEHLVEEGLVRNVGVSNFDVDLLDEARGVLESPLFAHQVEMHPFLPQRELVEDAQRHDYTLVAYSPLARGAALTNPVICDIADQYETSPAQVSLAWVTSHENVVAIPKATSRAHLEDNLGAAALELDDEAIARIDDIERRTRFVERDGAPWQ</sequence>
<dbReference type="AlphaFoldDB" id="A0A0D6JV54"/>
<dbReference type="PROSITE" id="PS00798">
    <property type="entry name" value="ALDOKETO_REDUCTASE_1"/>
    <property type="match status" value="1"/>
</dbReference>
<dbReference type="OrthoDB" id="275427at2157"/>
<organism evidence="2 3">
    <name type="scientific">Haloferax massiliensis</name>
    <dbReference type="NCBI Taxonomy" id="1476858"/>
    <lineage>
        <taxon>Archaea</taxon>
        <taxon>Methanobacteriati</taxon>
        <taxon>Methanobacteriota</taxon>
        <taxon>Stenosarchaea group</taxon>
        <taxon>Halobacteria</taxon>
        <taxon>Halobacteriales</taxon>
        <taxon>Haloferacaceae</taxon>
        <taxon>Haloferax</taxon>
    </lineage>
</organism>
<dbReference type="SUPFAM" id="SSF51430">
    <property type="entry name" value="NAD(P)-linked oxidoreductase"/>
    <property type="match status" value="1"/>
</dbReference>
<dbReference type="GO" id="GO:0016491">
    <property type="term" value="F:oxidoreductase activity"/>
    <property type="evidence" value="ECO:0007669"/>
    <property type="project" value="InterPro"/>
</dbReference>
<gene>
    <name evidence="2" type="ORF">BN996_02938</name>
</gene>
<evidence type="ECO:0000313" key="3">
    <source>
        <dbReference type="Proteomes" id="UP000198902"/>
    </source>
</evidence>
<keyword evidence="3" id="KW-1185">Reference proteome</keyword>
<dbReference type="InterPro" id="IPR036812">
    <property type="entry name" value="NAD(P)_OxRdtase_dom_sf"/>
</dbReference>
<dbReference type="EMBL" id="CSTE01000003">
    <property type="protein sequence ID" value="CQR52019.1"/>
    <property type="molecule type" value="Genomic_DNA"/>
</dbReference>
<dbReference type="PANTHER" id="PTHR43638">
    <property type="entry name" value="OXIDOREDUCTASE, ALDO/KETO REDUCTASE FAMILY PROTEIN"/>
    <property type="match status" value="1"/>
</dbReference>
<name>A0A0D6JV54_9EURY</name>
<dbReference type="Pfam" id="PF00248">
    <property type="entry name" value="Aldo_ket_red"/>
    <property type="match status" value="1"/>
</dbReference>
<reference evidence="3" key="1">
    <citation type="submission" date="2015-03" db="EMBL/GenBank/DDBJ databases">
        <authorList>
            <person name="Urmite Genomes"/>
        </authorList>
    </citation>
    <scope>NUCLEOTIDE SEQUENCE [LARGE SCALE GENOMIC DNA]</scope>
    <source>
        <strain evidence="3">Arc-Hr</strain>
    </source>
</reference>
<protein>
    <submittedName>
        <fullName evidence="2">Putative oxidoreductase/MSMEI_2347</fullName>
    </submittedName>
</protein>
<evidence type="ECO:0000313" key="2">
    <source>
        <dbReference type="EMBL" id="CQR52019.1"/>
    </source>
</evidence>
<proteinExistence type="predicted"/>
<dbReference type="PIRSF" id="PIRSF000097">
    <property type="entry name" value="AKR"/>
    <property type="match status" value="1"/>
</dbReference>
<dbReference type="Gene3D" id="3.20.20.100">
    <property type="entry name" value="NADP-dependent oxidoreductase domain"/>
    <property type="match status" value="1"/>
</dbReference>
<dbReference type="InterPro" id="IPR023210">
    <property type="entry name" value="NADP_OxRdtase_dom"/>
</dbReference>
<accession>A0A0D6JV54</accession>
<dbReference type="InterPro" id="IPR020471">
    <property type="entry name" value="AKR"/>
</dbReference>
<dbReference type="RefSeq" id="WP_089780243.1">
    <property type="nucleotide sequence ID" value="NZ_CABLRR010000003.1"/>
</dbReference>
<dbReference type="PRINTS" id="PR00069">
    <property type="entry name" value="ALDKETRDTASE"/>
</dbReference>
<dbReference type="PANTHER" id="PTHR43638:SF3">
    <property type="entry name" value="ALDEHYDE REDUCTASE"/>
    <property type="match status" value="1"/>
</dbReference>
<dbReference type="Proteomes" id="UP000198902">
    <property type="component" value="Unassembled WGS sequence"/>
</dbReference>
<feature type="domain" description="NADP-dependent oxidoreductase" evidence="1">
    <location>
        <begin position="7"/>
        <end position="254"/>
    </location>
</feature>